<sequence>MNSHIDNLPPKLRKMIGECDWIPIDAPYSGASTYLLKRQSNWNNYLKILPSPHHEPLHNAKERLEWLQQKLPVPKVLFYSHDGAREFLLTQEIEGIDCSDHAVWQENVADLIQRFAIGLKMVHGVNIEDCPFDHRLTTRLQIAEHNMKSNLLDSAGIMNQFPGSSVEELYHLLISEQSAMVEDLVFTHGDYSMPNVIIHTGEINGFIDLGNSGVADRYQDLAIAAKSIVRNYGEKWVPLFFEAYGIGEIDHDKIRYYQLLEWFVFP</sequence>
<dbReference type="Pfam" id="PF01636">
    <property type="entry name" value="APH"/>
    <property type="match status" value="1"/>
</dbReference>
<dbReference type="NCBIfam" id="NF033068">
    <property type="entry name" value="APH_3p"/>
    <property type="match status" value="1"/>
</dbReference>
<keyword evidence="10" id="KW-1185">Reference proteome</keyword>
<evidence type="ECO:0000313" key="10">
    <source>
        <dbReference type="Proteomes" id="UP001597079"/>
    </source>
</evidence>
<organism evidence="9 10">
    <name type="scientific">Alicyclobacillus fodiniaquatilis</name>
    <dbReference type="NCBI Taxonomy" id="1661150"/>
    <lineage>
        <taxon>Bacteria</taxon>
        <taxon>Bacillati</taxon>
        <taxon>Bacillota</taxon>
        <taxon>Bacilli</taxon>
        <taxon>Bacillales</taxon>
        <taxon>Alicyclobacillaceae</taxon>
        <taxon>Alicyclobacillus</taxon>
    </lineage>
</organism>
<gene>
    <name evidence="9" type="ORF">ACFSB2_16090</name>
</gene>
<comment type="caution">
    <text evidence="9">The sequence shown here is derived from an EMBL/GenBank/DDBJ whole genome shotgun (WGS) entry which is preliminary data.</text>
</comment>
<protein>
    <submittedName>
        <fullName evidence="9">APH(3') family aminoglycoside O-phosphotransferase</fullName>
    </submittedName>
</protein>
<accession>A0ABW4JMA0</accession>
<dbReference type="CDD" id="cd05150">
    <property type="entry name" value="APH"/>
    <property type="match status" value="1"/>
</dbReference>
<dbReference type="Gene3D" id="3.30.200.20">
    <property type="entry name" value="Phosphorylase Kinase, domain 1"/>
    <property type="match status" value="1"/>
</dbReference>
<keyword evidence="4 7" id="KW-0418">Kinase</keyword>
<evidence type="ECO:0000256" key="4">
    <source>
        <dbReference type="ARBA" id="ARBA00022777"/>
    </source>
</evidence>
<comment type="similarity">
    <text evidence="1 7">Belongs to the aminoglycoside phosphotransferase family.</text>
</comment>
<dbReference type="SUPFAM" id="SSF56112">
    <property type="entry name" value="Protein kinase-like (PK-like)"/>
    <property type="match status" value="1"/>
</dbReference>
<dbReference type="RefSeq" id="WP_377944173.1">
    <property type="nucleotide sequence ID" value="NZ_JBHUCX010000044.1"/>
</dbReference>
<evidence type="ECO:0000256" key="1">
    <source>
        <dbReference type="ARBA" id="ARBA00006219"/>
    </source>
</evidence>
<keyword evidence="5 7" id="KW-0067">ATP-binding</keyword>
<evidence type="ECO:0000256" key="6">
    <source>
        <dbReference type="ARBA" id="ARBA00023251"/>
    </source>
</evidence>
<dbReference type="PIRSF" id="PIRSF000706">
    <property type="entry name" value="Kanamycin_kin"/>
    <property type="match status" value="1"/>
</dbReference>
<keyword evidence="2 7" id="KW-0808">Transferase</keyword>
<dbReference type="EMBL" id="JBHUCX010000044">
    <property type="protein sequence ID" value="MFD1676225.1"/>
    <property type="molecule type" value="Genomic_DNA"/>
</dbReference>
<dbReference type="InterPro" id="IPR002575">
    <property type="entry name" value="Aminoglycoside_PTrfase"/>
</dbReference>
<evidence type="ECO:0000259" key="8">
    <source>
        <dbReference type="Pfam" id="PF01636"/>
    </source>
</evidence>
<feature type="domain" description="Aminoglycoside phosphotransferase" evidence="8">
    <location>
        <begin position="33"/>
        <end position="255"/>
    </location>
</feature>
<evidence type="ECO:0000256" key="3">
    <source>
        <dbReference type="ARBA" id="ARBA00022741"/>
    </source>
</evidence>
<evidence type="ECO:0000256" key="2">
    <source>
        <dbReference type="ARBA" id="ARBA00022679"/>
    </source>
</evidence>
<evidence type="ECO:0000256" key="7">
    <source>
        <dbReference type="PIRNR" id="PIRNR000706"/>
    </source>
</evidence>
<proteinExistence type="inferred from homology"/>
<dbReference type="Proteomes" id="UP001597079">
    <property type="component" value="Unassembled WGS sequence"/>
</dbReference>
<keyword evidence="6 7" id="KW-0046">Antibiotic resistance</keyword>
<dbReference type="PANTHER" id="PTHR21310">
    <property type="entry name" value="AMINOGLYCOSIDE PHOSPHOTRANSFERASE-RELATED-RELATED"/>
    <property type="match status" value="1"/>
</dbReference>
<dbReference type="PANTHER" id="PTHR21310:SF41">
    <property type="entry name" value="3'-PHOSPHOTRANSFERASE, PUTATIVE-RELATED"/>
    <property type="match status" value="1"/>
</dbReference>
<keyword evidence="3 7" id="KW-0547">Nucleotide-binding</keyword>
<dbReference type="Gene3D" id="3.90.1200.10">
    <property type="match status" value="1"/>
</dbReference>
<dbReference type="InterPro" id="IPR051678">
    <property type="entry name" value="AGP_Transferase"/>
</dbReference>
<dbReference type="InterPro" id="IPR011009">
    <property type="entry name" value="Kinase-like_dom_sf"/>
</dbReference>
<dbReference type="InterPro" id="IPR024165">
    <property type="entry name" value="Kan/Strep_kinase"/>
</dbReference>
<name>A0ABW4JMA0_9BACL</name>
<evidence type="ECO:0000313" key="9">
    <source>
        <dbReference type="EMBL" id="MFD1676225.1"/>
    </source>
</evidence>
<reference evidence="10" key="1">
    <citation type="journal article" date="2019" name="Int. J. Syst. Evol. Microbiol.">
        <title>The Global Catalogue of Microorganisms (GCM) 10K type strain sequencing project: providing services to taxonomists for standard genome sequencing and annotation.</title>
        <authorList>
            <consortium name="The Broad Institute Genomics Platform"/>
            <consortium name="The Broad Institute Genome Sequencing Center for Infectious Disease"/>
            <person name="Wu L."/>
            <person name="Ma J."/>
        </authorList>
    </citation>
    <scope>NUCLEOTIDE SEQUENCE [LARGE SCALE GENOMIC DNA]</scope>
    <source>
        <strain evidence="10">CGMCC 1.12286</strain>
    </source>
</reference>
<evidence type="ECO:0000256" key="5">
    <source>
        <dbReference type="ARBA" id="ARBA00022840"/>
    </source>
</evidence>